<dbReference type="GO" id="GO:1900376">
    <property type="term" value="P:regulation of secondary metabolite biosynthetic process"/>
    <property type="evidence" value="ECO:0007669"/>
    <property type="project" value="TreeGrafter"/>
</dbReference>
<dbReference type="Gene3D" id="1.10.10.10">
    <property type="entry name" value="Winged helix-like DNA-binding domain superfamily/Winged helix DNA-binding domain"/>
    <property type="match status" value="1"/>
</dbReference>
<dbReference type="GO" id="GO:0003700">
    <property type="term" value="F:DNA-binding transcription factor activity"/>
    <property type="evidence" value="ECO:0007669"/>
    <property type="project" value="InterPro"/>
</dbReference>
<keyword evidence="7" id="KW-0479">Metal-binding</keyword>
<evidence type="ECO:0000256" key="6">
    <source>
        <dbReference type="ARBA" id="ARBA00023163"/>
    </source>
</evidence>
<dbReference type="InterPro" id="IPR036388">
    <property type="entry name" value="WH-like_DNA-bd_sf"/>
</dbReference>
<comment type="similarity">
    <text evidence="1">Belongs to the Fur family.</text>
</comment>
<proteinExistence type="inferred from homology"/>
<gene>
    <name evidence="9" type="ORF">F0L74_10915</name>
</gene>
<feature type="binding site" evidence="8">
    <location>
        <position position="91"/>
    </location>
    <ligand>
        <name>Fe cation</name>
        <dbReference type="ChEBI" id="CHEBI:24875"/>
    </ligand>
</feature>
<protein>
    <submittedName>
        <fullName evidence="9">Transcriptional repressor</fullName>
    </submittedName>
</protein>
<comment type="cofactor">
    <cofactor evidence="8">
        <name>Mn(2+)</name>
        <dbReference type="ChEBI" id="CHEBI:29035"/>
    </cofactor>
    <cofactor evidence="8">
        <name>Fe(2+)</name>
        <dbReference type="ChEBI" id="CHEBI:29033"/>
    </cofactor>
    <text evidence="8">Binds 1 Mn(2+) or Fe(2+) ion per subunit.</text>
</comment>
<dbReference type="PANTHER" id="PTHR33202">
    <property type="entry name" value="ZINC UPTAKE REGULATION PROTEIN"/>
    <property type="match status" value="1"/>
</dbReference>
<keyword evidence="2" id="KW-0678">Repressor</keyword>
<evidence type="ECO:0000256" key="5">
    <source>
        <dbReference type="ARBA" id="ARBA00023125"/>
    </source>
</evidence>
<evidence type="ECO:0000256" key="7">
    <source>
        <dbReference type="PIRSR" id="PIRSR602481-1"/>
    </source>
</evidence>
<keyword evidence="5" id="KW-0238">DNA-binding</keyword>
<feature type="binding site" evidence="7">
    <location>
        <position position="97"/>
    </location>
    <ligand>
        <name>Zn(2+)</name>
        <dbReference type="ChEBI" id="CHEBI:29105"/>
    </ligand>
</feature>
<accession>A0A5B2VXH5</accession>
<feature type="binding site" evidence="7">
    <location>
        <position position="133"/>
    </location>
    <ligand>
        <name>Zn(2+)</name>
        <dbReference type="ChEBI" id="CHEBI:29105"/>
    </ligand>
</feature>
<dbReference type="InterPro" id="IPR036390">
    <property type="entry name" value="WH_DNA-bd_sf"/>
</dbReference>
<dbReference type="PANTHER" id="PTHR33202:SF22">
    <property type="entry name" value="HYDROGEN PEROXIDE SENSITIVE REPRESSOR"/>
    <property type="match status" value="1"/>
</dbReference>
<dbReference type="SUPFAM" id="SSF46785">
    <property type="entry name" value="Winged helix' DNA-binding domain"/>
    <property type="match status" value="1"/>
</dbReference>
<sequence>MDATNVLKERGLSVTSSRLQVYEALHGEALAFSHADLEQKFKRKKMDRITLYRVLNDFEEAGLVHKVIDPGGVAHFALCKDGCLHGHHHDHHAHFNCQRCHKMFCLDTDSQLSFKLPRGFKIAGLNTVIYGTCKTCSA</sequence>
<reference evidence="9 10" key="2">
    <citation type="submission" date="2019-09" db="EMBL/GenBank/DDBJ databases">
        <authorList>
            <person name="Jin C."/>
        </authorList>
    </citation>
    <scope>NUCLEOTIDE SEQUENCE [LARGE SCALE GENOMIC DNA]</scope>
    <source>
        <strain evidence="9 10">BN140078</strain>
    </source>
</reference>
<evidence type="ECO:0000313" key="10">
    <source>
        <dbReference type="Proteomes" id="UP000324611"/>
    </source>
</evidence>
<name>A0A5B2VXH5_9BACT</name>
<reference evidence="9 10" key="1">
    <citation type="submission" date="2019-09" db="EMBL/GenBank/DDBJ databases">
        <title>Chitinophaga ginsengihumi sp. nov., isolated from soil of ginseng rhizosphere.</title>
        <authorList>
            <person name="Lee J."/>
        </authorList>
    </citation>
    <scope>NUCLEOTIDE SEQUENCE [LARGE SCALE GENOMIC DNA]</scope>
    <source>
        <strain evidence="9 10">BN140078</strain>
    </source>
</reference>
<keyword evidence="4" id="KW-0805">Transcription regulation</keyword>
<dbReference type="Proteomes" id="UP000324611">
    <property type="component" value="Unassembled WGS sequence"/>
</dbReference>
<keyword evidence="10" id="KW-1185">Reference proteome</keyword>
<dbReference type="AlphaFoldDB" id="A0A5B2VXH5"/>
<feature type="binding site" evidence="7">
    <location>
        <position position="100"/>
    </location>
    <ligand>
        <name>Zn(2+)</name>
        <dbReference type="ChEBI" id="CHEBI:29105"/>
    </ligand>
</feature>
<dbReference type="Pfam" id="PF01475">
    <property type="entry name" value="FUR"/>
    <property type="match status" value="1"/>
</dbReference>
<evidence type="ECO:0000256" key="3">
    <source>
        <dbReference type="ARBA" id="ARBA00022833"/>
    </source>
</evidence>
<evidence type="ECO:0000256" key="4">
    <source>
        <dbReference type="ARBA" id="ARBA00023015"/>
    </source>
</evidence>
<evidence type="ECO:0000256" key="8">
    <source>
        <dbReference type="PIRSR" id="PIRSR602481-2"/>
    </source>
</evidence>
<dbReference type="EMBL" id="VUOC01000002">
    <property type="protein sequence ID" value="KAA2243022.1"/>
    <property type="molecule type" value="Genomic_DNA"/>
</dbReference>
<organism evidence="9 10">
    <name type="scientific">Chitinophaga agrisoli</name>
    <dbReference type="NCBI Taxonomy" id="2607653"/>
    <lineage>
        <taxon>Bacteria</taxon>
        <taxon>Pseudomonadati</taxon>
        <taxon>Bacteroidota</taxon>
        <taxon>Chitinophagia</taxon>
        <taxon>Chitinophagales</taxon>
        <taxon>Chitinophagaceae</taxon>
        <taxon>Chitinophaga</taxon>
    </lineage>
</organism>
<keyword evidence="8" id="KW-0408">Iron</keyword>
<evidence type="ECO:0000313" key="9">
    <source>
        <dbReference type="EMBL" id="KAA2243022.1"/>
    </source>
</evidence>
<comment type="caution">
    <text evidence="9">The sequence shown here is derived from an EMBL/GenBank/DDBJ whole genome shotgun (WGS) entry which is preliminary data.</text>
</comment>
<dbReference type="GO" id="GO:0000976">
    <property type="term" value="F:transcription cis-regulatory region binding"/>
    <property type="evidence" value="ECO:0007669"/>
    <property type="project" value="TreeGrafter"/>
</dbReference>
<dbReference type="GO" id="GO:0045892">
    <property type="term" value="P:negative regulation of DNA-templated transcription"/>
    <property type="evidence" value="ECO:0007669"/>
    <property type="project" value="TreeGrafter"/>
</dbReference>
<comment type="cofactor">
    <cofactor evidence="7">
        <name>Zn(2+)</name>
        <dbReference type="ChEBI" id="CHEBI:29105"/>
    </cofactor>
    <text evidence="7">Binds 1 zinc ion per subunit.</text>
</comment>
<dbReference type="RefSeq" id="WP_149837898.1">
    <property type="nucleotide sequence ID" value="NZ_VUOC01000002.1"/>
</dbReference>
<feature type="binding site" evidence="7">
    <location>
        <position position="136"/>
    </location>
    <ligand>
        <name>Zn(2+)</name>
        <dbReference type="ChEBI" id="CHEBI:29105"/>
    </ligand>
</feature>
<keyword evidence="3 7" id="KW-0862">Zinc</keyword>
<dbReference type="InterPro" id="IPR002481">
    <property type="entry name" value="FUR"/>
</dbReference>
<evidence type="ECO:0000256" key="1">
    <source>
        <dbReference type="ARBA" id="ARBA00007957"/>
    </source>
</evidence>
<keyword evidence="6" id="KW-0804">Transcription</keyword>
<dbReference type="InterPro" id="IPR043135">
    <property type="entry name" value="Fur_C"/>
</dbReference>
<dbReference type="GO" id="GO:0008270">
    <property type="term" value="F:zinc ion binding"/>
    <property type="evidence" value="ECO:0007669"/>
    <property type="project" value="TreeGrafter"/>
</dbReference>
<evidence type="ECO:0000256" key="2">
    <source>
        <dbReference type="ARBA" id="ARBA00022491"/>
    </source>
</evidence>
<dbReference type="Gene3D" id="3.30.1490.190">
    <property type="match status" value="1"/>
</dbReference>